<keyword evidence="4" id="KW-1185">Reference proteome</keyword>
<accession>A0A4Q4TZL9</accession>
<dbReference type="Proteomes" id="UP000293360">
    <property type="component" value="Unassembled WGS sequence"/>
</dbReference>
<feature type="transmembrane region" description="Helical" evidence="2">
    <location>
        <begin position="67"/>
        <end position="86"/>
    </location>
</feature>
<dbReference type="EMBL" id="QJNU01000007">
    <property type="protein sequence ID" value="RYP11103.1"/>
    <property type="molecule type" value="Genomic_DNA"/>
</dbReference>
<name>A0A4Q4TZL9_9PEZI</name>
<feature type="region of interest" description="Disordered" evidence="1">
    <location>
        <begin position="114"/>
        <end position="148"/>
    </location>
</feature>
<evidence type="ECO:0000256" key="2">
    <source>
        <dbReference type="SAM" id="Phobius"/>
    </source>
</evidence>
<gene>
    <name evidence="3" type="ORF">DL764_000261</name>
</gene>
<organism evidence="3 4">
    <name type="scientific">Monosporascus ibericus</name>
    <dbReference type="NCBI Taxonomy" id="155417"/>
    <lineage>
        <taxon>Eukaryota</taxon>
        <taxon>Fungi</taxon>
        <taxon>Dikarya</taxon>
        <taxon>Ascomycota</taxon>
        <taxon>Pezizomycotina</taxon>
        <taxon>Sordariomycetes</taxon>
        <taxon>Xylariomycetidae</taxon>
        <taxon>Xylariales</taxon>
        <taxon>Xylariales incertae sedis</taxon>
        <taxon>Monosporascus</taxon>
    </lineage>
</organism>
<keyword evidence="2" id="KW-0812">Transmembrane</keyword>
<keyword evidence="2" id="KW-0472">Membrane</keyword>
<evidence type="ECO:0000313" key="4">
    <source>
        <dbReference type="Proteomes" id="UP000293360"/>
    </source>
</evidence>
<dbReference type="OrthoDB" id="4744214at2759"/>
<keyword evidence="2" id="KW-1133">Transmembrane helix</keyword>
<comment type="caution">
    <text evidence="3">The sequence shown here is derived from an EMBL/GenBank/DDBJ whole genome shotgun (WGS) entry which is preliminary data.</text>
</comment>
<proteinExistence type="predicted"/>
<evidence type="ECO:0000256" key="1">
    <source>
        <dbReference type="SAM" id="MobiDB-lite"/>
    </source>
</evidence>
<protein>
    <submittedName>
        <fullName evidence="3">Uncharacterized protein</fullName>
    </submittedName>
</protein>
<reference evidence="3 4" key="1">
    <citation type="submission" date="2018-06" db="EMBL/GenBank/DDBJ databases">
        <title>Complete Genomes of Monosporascus.</title>
        <authorList>
            <person name="Robinson A.J."/>
            <person name="Natvig D.O."/>
        </authorList>
    </citation>
    <scope>NUCLEOTIDE SEQUENCE [LARGE SCALE GENOMIC DNA]</scope>
    <source>
        <strain evidence="3 4">CBS 110550</strain>
    </source>
</reference>
<sequence length="227" mass="24232">MATENPPDMVSGDPASTPEATAVAANPGLYYTPPSSAGRLGHRRTCPFGDYPCYYPLSDHAEDLPKFLGGMISVVAIVALLIYATVKSGPRHRLSTMSPWGGTVRDIRRREVLPPYEPPAGVGGRAVADGGGRDPTRAAVGGRPPSYGTTLVADDVSNYDPRDIPPTPDNSPVLDLPPTPEPPVYIFATLFHKLVLSNKFTGRLLAHFKPSSYSHASATTRVGRARQ</sequence>
<dbReference type="AlphaFoldDB" id="A0A4Q4TZL9"/>
<evidence type="ECO:0000313" key="3">
    <source>
        <dbReference type="EMBL" id="RYP11103.1"/>
    </source>
</evidence>